<accession>A0A4E0RP95</accession>
<dbReference type="SUPFAM" id="SSF47598">
    <property type="entry name" value="Ribbon-helix-helix"/>
    <property type="match status" value="1"/>
</dbReference>
<comment type="similarity">
    <text evidence="2">Belongs to the TacA antitoxin family.</text>
</comment>
<comment type="caution">
    <text evidence="3">The sequence shown here is derived from an EMBL/GenBank/DDBJ whole genome shotgun (WGS) entry which is preliminary data.</text>
</comment>
<dbReference type="GO" id="GO:0006355">
    <property type="term" value="P:regulation of DNA-templated transcription"/>
    <property type="evidence" value="ECO:0007669"/>
    <property type="project" value="InterPro"/>
</dbReference>
<keyword evidence="4" id="KW-1185">Reference proteome</keyword>
<dbReference type="PANTHER" id="PTHR35401:SF2">
    <property type="entry name" value="ABC-TYPE TRANSPORT SYSTEM"/>
    <property type="match status" value="1"/>
</dbReference>
<dbReference type="Proteomes" id="UP000030428">
    <property type="component" value="Unassembled WGS sequence"/>
</dbReference>
<protein>
    <recommendedName>
        <fullName evidence="5">Protein containing DUF1778</fullName>
    </recommendedName>
</protein>
<dbReference type="Pfam" id="PF08681">
    <property type="entry name" value="TacA1"/>
    <property type="match status" value="1"/>
</dbReference>
<evidence type="ECO:0000313" key="4">
    <source>
        <dbReference type="Proteomes" id="UP000030428"/>
    </source>
</evidence>
<dbReference type="EMBL" id="JSZA02000164">
    <property type="protein sequence ID" value="TGO02314.1"/>
    <property type="molecule type" value="Genomic_DNA"/>
</dbReference>
<organism evidence="3 4">
    <name type="scientific">Candidatus Thiomargarita nelsonii</name>
    <dbReference type="NCBI Taxonomy" id="1003181"/>
    <lineage>
        <taxon>Bacteria</taxon>
        <taxon>Pseudomonadati</taxon>
        <taxon>Pseudomonadota</taxon>
        <taxon>Gammaproteobacteria</taxon>
        <taxon>Thiotrichales</taxon>
        <taxon>Thiotrichaceae</taxon>
        <taxon>Thiomargarita</taxon>
    </lineage>
</organism>
<evidence type="ECO:0000256" key="2">
    <source>
        <dbReference type="ARBA" id="ARBA00049988"/>
    </source>
</evidence>
<dbReference type="AlphaFoldDB" id="A0A4E0RP95"/>
<evidence type="ECO:0000313" key="3">
    <source>
        <dbReference type="EMBL" id="TGO02314.1"/>
    </source>
</evidence>
<dbReference type="InterPro" id="IPR010985">
    <property type="entry name" value="Ribbon_hlx_hlx"/>
</dbReference>
<dbReference type="Gene3D" id="1.20.5.780">
    <property type="entry name" value="Single helix bin"/>
    <property type="match status" value="1"/>
</dbReference>
<reference evidence="3 4" key="1">
    <citation type="journal article" date="2016" name="Front. Microbiol.">
        <title>Single-Cell (Meta-)Genomics of a Dimorphic Candidatus Thiomargarita nelsonii Reveals Genomic Plasticity.</title>
        <authorList>
            <person name="Flood B.E."/>
            <person name="Fliss P."/>
            <person name="Jones D.S."/>
            <person name="Dick G.J."/>
            <person name="Jain S."/>
            <person name="Kaster A.K."/>
            <person name="Winkel M."/>
            <person name="Mussmann M."/>
            <person name="Bailey J."/>
        </authorList>
    </citation>
    <scope>NUCLEOTIDE SEQUENCE [LARGE SCALE GENOMIC DNA]</scope>
    <source>
        <strain evidence="3">Hydrate Ridge</strain>
    </source>
</reference>
<keyword evidence="1" id="KW-1277">Toxin-antitoxin system</keyword>
<dbReference type="InterPro" id="IPR014795">
    <property type="entry name" value="TacA_1-like"/>
</dbReference>
<evidence type="ECO:0008006" key="5">
    <source>
        <dbReference type="Google" id="ProtNLM"/>
    </source>
</evidence>
<dbReference type="PANTHER" id="PTHR35401">
    <property type="entry name" value="COPG FAMILY HELIX-TURN-HELIX PROTEIN-RELATED-RELATED"/>
    <property type="match status" value="1"/>
</dbReference>
<sequence>MNASVEARINIKTTQNIKTTLSRAAALSHKSISGFLLEAAFERAKRVLNEHETITLSNAERDRFFALLETSDEPNDALKAAMSEYLSSKNFGLLYVNGWSNRF</sequence>
<gene>
    <name evidence="3" type="ORF">PN36_27125</name>
</gene>
<evidence type="ECO:0000256" key="1">
    <source>
        <dbReference type="ARBA" id="ARBA00022649"/>
    </source>
</evidence>
<proteinExistence type="inferred from homology"/>
<name>A0A4E0RP95_9GAMM</name>